<dbReference type="Pfam" id="PF01204">
    <property type="entry name" value="Trehalase"/>
    <property type="match status" value="1"/>
</dbReference>
<dbReference type="GO" id="GO:0005993">
    <property type="term" value="P:trehalose catabolic process"/>
    <property type="evidence" value="ECO:0007669"/>
    <property type="project" value="TreeGrafter"/>
</dbReference>
<dbReference type="InterPro" id="IPR018232">
    <property type="entry name" value="Glyco_hydro_37_CS"/>
</dbReference>
<dbReference type="PRINTS" id="PR00744">
    <property type="entry name" value="GLHYDRLASE37"/>
</dbReference>
<dbReference type="AlphaFoldDB" id="A0A2S2PC56"/>
<dbReference type="GO" id="GO:0004555">
    <property type="term" value="F:alpha,alpha-trehalase activity"/>
    <property type="evidence" value="ECO:0007669"/>
    <property type="project" value="UniProtKB-EC"/>
</dbReference>
<evidence type="ECO:0000256" key="7">
    <source>
        <dbReference type="RuleBase" id="RU361180"/>
    </source>
</evidence>
<reference evidence="8" key="1">
    <citation type="submission" date="2018-04" db="EMBL/GenBank/DDBJ databases">
        <title>Transcriptome of Schizaphis graminum biotype I.</title>
        <authorList>
            <person name="Scully E.D."/>
            <person name="Geib S.M."/>
            <person name="Palmer N.A."/>
            <person name="Koch K."/>
            <person name="Bradshaw J."/>
            <person name="Heng-Moss T."/>
            <person name="Sarath G."/>
        </authorList>
    </citation>
    <scope>NUCLEOTIDE SEQUENCE</scope>
</reference>
<dbReference type="Gene3D" id="1.50.10.10">
    <property type="match status" value="1"/>
</dbReference>
<evidence type="ECO:0000256" key="2">
    <source>
        <dbReference type="ARBA" id="ARBA00005615"/>
    </source>
</evidence>
<dbReference type="EMBL" id="GGMR01014428">
    <property type="protein sequence ID" value="MBY27047.1"/>
    <property type="molecule type" value="Transcribed_RNA"/>
</dbReference>
<dbReference type="SUPFAM" id="SSF48208">
    <property type="entry name" value="Six-hairpin glycosidases"/>
    <property type="match status" value="1"/>
</dbReference>
<evidence type="ECO:0000313" key="8">
    <source>
        <dbReference type="EMBL" id="MBY27047.1"/>
    </source>
</evidence>
<dbReference type="InterPro" id="IPR008928">
    <property type="entry name" value="6-hairpin_glycosidase_sf"/>
</dbReference>
<dbReference type="EC" id="3.2.1.28" evidence="3 7"/>
<keyword evidence="5 7" id="KW-0378">Hydrolase</keyword>
<evidence type="ECO:0000256" key="1">
    <source>
        <dbReference type="ARBA" id="ARBA00001576"/>
    </source>
</evidence>
<evidence type="ECO:0000256" key="6">
    <source>
        <dbReference type="ARBA" id="ARBA00023295"/>
    </source>
</evidence>
<comment type="catalytic activity">
    <reaction evidence="1 7">
        <text>alpha,alpha-trehalose + H2O = alpha-D-glucose + beta-D-glucose</text>
        <dbReference type="Rhea" id="RHEA:32675"/>
        <dbReference type="ChEBI" id="CHEBI:15377"/>
        <dbReference type="ChEBI" id="CHEBI:15903"/>
        <dbReference type="ChEBI" id="CHEBI:16551"/>
        <dbReference type="ChEBI" id="CHEBI:17925"/>
        <dbReference type="EC" id="3.2.1.28"/>
    </reaction>
</comment>
<dbReference type="InterPro" id="IPR012341">
    <property type="entry name" value="6hp_glycosidase-like_sf"/>
</dbReference>
<comment type="similarity">
    <text evidence="2 7">Belongs to the glycosyl hydrolase 37 family.</text>
</comment>
<dbReference type="PANTHER" id="PTHR23403:SF1">
    <property type="entry name" value="TREHALASE"/>
    <property type="match status" value="1"/>
</dbReference>
<dbReference type="InterPro" id="IPR001661">
    <property type="entry name" value="Glyco_hydro_37"/>
</dbReference>
<protein>
    <recommendedName>
        <fullName evidence="4 7">Trehalase</fullName>
        <ecNumber evidence="3 7">3.2.1.28</ecNumber>
    </recommendedName>
    <alternativeName>
        <fullName evidence="7">Alpha-trehalose glucohydrolase</fullName>
    </alternativeName>
</protein>
<evidence type="ECO:0000256" key="3">
    <source>
        <dbReference type="ARBA" id="ARBA00012757"/>
    </source>
</evidence>
<evidence type="ECO:0000256" key="4">
    <source>
        <dbReference type="ARBA" id="ARBA00019905"/>
    </source>
</evidence>
<proteinExistence type="inferred from homology"/>
<organism evidence="8">
    <name type="scientific">Schizaphis graminum</name>
    <name type="common">Green bug aphid</name>
    <dbReference type="NCBI Taxonomy" id="13262"/>
    <lineage>
        <taxon>Eukaryota</taxon>
        <taxon>Metazoa</taxon>
        <taxon>Ecdysozoa</taxon>
        <taxon>Arthropoda</taxon>
        <taxon>Hexapoda</taxon>
        <taxon>Insecta</taxon>
        <taxon>Pterygota</taxon>
        <taxon>Neoptera</taxon>
        <taxon>Paraneoptera</taxon>
        <taxon>Hemiptera</taxon>
        <taxon>Sternorrhyncha</taxon>
        <taxon>Aphidomorpha</taxon>
        <taxon>Aphidoidea</taxon>
        <taxon>Aphididae</taxon>
        <taxon>Aphidini</taxon>
        <taxon>Schizaphis</taxon>
    </lineage>
</organism>
<dbReference type="PROSITE" id="PS00927">
    <property type="entry name" value="TREHALASE_1"/>
    <property type="match status" value="1"/>
</dbReference>
<evidence type="ECO:0000256" key="5">
    <source>
        <dbReference type="ARBA" id="ARBA00022801"/>
    </source>
</evidence>
<accession>A0A2S2PC56</accession>
<keyword evidence="6 7" id="KW-0326">Glycosidase</keyword>
<sequence>MCICCSYIYCYGPLLHDVQMSGTFNDSKEFVDMRLLHSPNETMKTFMEMKKFGNFNIKSFIQNHFDNSTNEFEEWKPTDWNLRPKFINEIKDEKLQLWAIELNSIWKQLGRKIKDDVRLNPERYSIVYVPNPIIVPGGRFREMYYWDSYWIIRGLLLCEMKNTVKGMLINYVSMINTFGHIPNGGRIYYTKRSQPPMMLPMIHSYVEATHDMQFLAENIDMLEKEFTYWITYHTVDIPIKGKDNNTIYTLARYNDSSSGPRPESYW</sequence>
<dbReference type="PANTHER" id="PTHR23403">
    <property type="entry name" value="TREHALASE"/>
    <property type="match status" value="1"/>
</dbReference>
<gene>
    <name evidence="8" type="primary">TREA_4</name>
    <name evidence="8" type="ORF">g.123937</name>
</gene>
<name>A0A2S2PC56_SCHGA</name>